<keyword evidence="4 8" id="KW-0378">Hydrolase</keyword>
<evidence type="ECO:0000256" key="5">
    <source>
        <dbReference type="ARBA" id="ARBA00022833"/>
    </source>
</evidence>
<comment type="caution">
    <text evidence="8">The sequence shown here is derived from an EMBL/GenBank/DDBJ whole genome shotgun (WGS) entry which is preliminary data.</text>
</comment>
<comment type="subcellular location">
    <subcellularLocation>
        <location evidence="1">Nucleus</location>
    </subcellularLocation>
</comment>
<evidence type="ECO:0000256" key="2">
    <source>
        <dbReference type="ARBA" id="ARBA00011245"/>
    </source>
</evidence>
<comment type="subunit">
    <text evidence="2">Monomer.</text>
</comment>
<dbReference type="GO" id="GO:0005634">
    <property type="term" value="C:nucleus"/>
    <property type="evidence" value="ECO:0007669"/>
    <property type="project" value="UniProtKB-SubCell"/>
</dbReference>
<dbReference type="Pfam" id="PF08925">
    <property type="entry name" value="DUF1907"/>
    <property type="match status" value="1"/>
</dbReference>
<dbReference type="CDD" id="cd17298">
    <property type="entry name" value="DUF1907"/>
    <property type="match status" value="1"/>
</dbReference>
<evidence type="ECO:0000313" key="9">
    <source>
        <dbReference type="Proteomes" id="UP000289886"/>
    </source>
</evidence>
<dbReference type="SMART" id="SM01168">
    <property type="entry name" value="DUF1907"/>
    <property type="match status" value="1"/>
</dbReference>
<reference evidence="8 9" key="1">
    <citation type="submission" date="2019-01" db="EMBL/GenBank/DDBJ databases">
        <title>Draft Genome and Complete Hox-Cluster Characterization of the Sterlet Sturgeon (Acipenser ruthenus).</title>
        <authorList>
            <person name="Wei Q."/>
        </authorList>
    </citation>
    <scope>NUCLEOTIDE SEQUENCE [LARGE SCALE GENOMIC DNA]</scope>
    <source>
        <strain evidence="8">WHYD16114868_AA</strain>
        <tissue evidence="8">Blood</tissue>
    </source>
</reference>
<dbReference type="Pfam" id="PF08385">
    <property type="entry name" value="DHC_N1"/>
    <property type="match status" value="2"/>
</dbReference>
<dbReference type="InterPro" id="IPR013594">
    <property type="entry name" value="Dynein_heavy_tail"/>
</dbReference>
<sequence>RCLSCCVLPMLNTFLNCYRTKVLEFLRNEDIHGLFVFCKAATGALAASLTPPSNLQSKCVFFMKSKTASKLTAENIADNVMVLDTSKTPLKHMDLLLHQVYVPLLCGNSAMAHTLGLNADRLLDVSHRFMGQLEMIRGHVKGSIVLPVPPIKVLSKTTPSTASTAAVIHVLESTVIGWIKQVKVVLKHDPLAELQKHGPGAGVYQEETAWEKHIQNLHSLNAQLDSEKVREILTNLEQANSTYAPSFQNVCKDIDKALFHAEENMQHLSTLLRWFELLTSSESTAEILKYFPPLLHTLLLVWTHSRYYHQPKVFLTLVKLMSNEVMNIAVETVGDDVLKDPSTSYQELKSALKICATFRGTYLDVKAKADEINGKKVEENIHHMSKKPSHSLWSAKLYGPLSAKFTSRGWEFPGRGKGDGIDEWVDCPWPPHGAKCFQRMNLFMERCNDVLELVETIRHFQLLETAAEIGGAGTASLDAMEHLKDKYEQLLSMFIEELTQVKSLYQTMSNNPPLCVQSPPTVNKLLWVKGLQARVSEPMVKLKEVSPHSLKGDLGWNLRHLYTEVMEELKRCEKETIDSWLKNSQVDLSNAIKRTLLEHLKDKYEQLLSMFIEELTQVKSLYQTMSNNPPLCVQSPPTVNKLLWVKGLQARVSAFIIPESPVSFSNIFHIATSGANVLQSGLKENFADVQVSVVDCPDLTQDPFRFPVKGICGKPRITDVGGVPYLIPMPKQDKNMNAVAKEIELPGAFILGAGAVSSRTLGMNAELMPVVQTEGEGKPAVNGSYYSTINPADGACLQEKYSEKYSDCDFGLLANLYACEGKPGKVIEVRANRRTGQSSLVTSMRKTLEKQYSDKSVGMGGTFVIQKGKAKIHIMPPEFSACPLLTDEDVNKWLKHFEVRAPLICQPVLVSRDPGLDLRVEHTHCFSHHGEGGHYYIDTTPDSVEYLGYFLPAEFLYRIDRPEDTHVVGRE</sequence>
<dbReference type="AlphaFoldDB" id="A0A662YMF0"/>
<dbReference type="SUPFAM" id="SSF117856">
    <property type="entry name" value="AF0104/ALDC/Ptd012-like"/>
    <property type="match status" value="1"/>
</dbReference>
<evidence type="ECO:0000256" key="6">
    <source>
        <dbReference type="ARBA" id="ARBA00023242"/>
    </source>
</evidence>
<dbReference type="EMBL" id="SCEB01000958">
    <property type="protein sequence ID" value="RXM97737.1"/>
    <property type="molecule type" value="Genomic_DNA"/>
</dbReference>
<dbReference type="GO" id="GO:0008270">
    <property type="term" value="F:zinc ion binding"/>
    <property type="evidence" value="ECO:0007669"/>
    <property type="project" value="TreeGrafter"/>
</dbReference>
<name>A0A662YMF0_ACIRT</name>
<dbReference type="InterPro" id="IPR015021">
    <property type="entry name" value="C11orf54_DUF1907"/>
</dbReference>
<evidence type="ECO:0000256" key="4">
    <source>
        <dbReference type="ARBA" id="ARBA00022801"/>
    </source>
</evidence>
<proteinExistence type="predicted"/>
<accession>A0A662YMF0</accession>
<evidence type="ECO:0000259" key="7">
    <source>
        <dbReference type="SMART" id="SM01168"/>
    </source>
</evidence>
<evidence type="ECO:0000313" key="8">
    <source>
        <dbReference type="EMBL" id="RXM97737.1"/>
    </source>
</evidence>
<evidence type="ECO:0000256" key="1">
    <source>
        <dbReference type="ARBA" id="ARBA00004123"/>
    </source>
</evidence>
<dbReference type="Proteomes" id="UP000289886">
    <property type="component" value="Unassembled WGS sequence"/>
</dbReference>
<dbReference type="PANTHER" id="PTHR13204:SF1">
    <property type="entry name" value="ESTER HYDROLASE C11ORF54"/>
    <property type="match status" value="1"/>
</dbReference>
<keyword evidence="9" id="KW-1185">Reference proteome</keyword>
<gene>
    <name evidence="8" type="ORF">EOD39_14052</name>
</gene>
<keyword evidence="3" id="KW-0479">Metal-binding</keyword>
<dbReference type="GO" id="GO:0016788">
    <property type="term" value="F:hydrolase activity, acting on ester bonds"/>
    <property type="evidence" value="ECO:0007669"/>
    <property type="project" value="TreeGrafter"/>
</dbReference>
<keyword evidence="6" id="KW-0539">Nucleus</keyword>
<organism evidence="8 9">
    <name type="scientific">Acipenser ruthenus</name>
    <name type="common">Sterlet sturgeon</name>
    <dbReference type="NCBI Taxonomy" id="7906"/>
    <lineage>
        <taxon>Eukaryota</taxon>
        <taxon>Metazoa</taxon>
        <taxon>Chordata</taxon>
        <taxon>Craniata</taxon>
        <taxon>Vertebrata</taxon>
        <taxon>Euteleostomi</taxon>
        <taxon>Actinopterygii</taxon>
        <taxon>Chondrostei</taxon>
        <taxon>Acipenseriformes</taxon>
        <taxon>Acipenseridae</taxon>
        <taxon>Acipenser</taxon>
    </lineage>
</organism>
<evidence type="ECO:0000256" key="3">
    <source>
        <dbReference type="ARBA" id="ARBA00022723"/>
    </source>
</evidence>
<feature type="non-terminal residue" evidence="8">
    <location>
        <position position="1"/>
    </location>
</feature>
<feature type="domain" description="DUF1907" evidence="7">
    <location>
        <begin position="677"/>
        <end position="959"/>
    </location>
</feature>
<dbReference type="PANTHER" id="PTHR13204">
    <property type="entry name" value="PTD012 PROTEIN"/>
    <property type="match status" value="1"/>
</dbReference>
<protein>
    <submittedName>
        <fullName evidence="8">Ester hydrolase C11orf54-like</fullName>
    </submittedName>
</protein>
<keyword evidence="5" id="KW-0862">Zinc</keyword>